<keyword evidence="5" id="KW-1185">Reference proteome</keyword>
<feature type="coiled-coil region" evidence="1">
    <location>
        <begin position="151"/>
        <end position="181"/>
    </location>
</feature>
<name>W7DZP1_BIPV3</name>
<evidence type="ECO:0000313" key="5">
    <source>
        <dbReference type="Proteomes" id="UP000054337"/>
    </source>
</evidence>
<dbReference type="Pfam" id="PF24809">
    <property type="entry name" value="DUF7708"/>
    <property type="match status" value="1"/>
</dbReference>
<gene>
    <name evidence="4" type="ORF">COCVIDRAFT_31240</name>
</gene>
<dbReference type="InterPro" id="IPR056125">
    <property type="entry name" value="DUF7708"/>
</dbReference>
<evidence type="ECO:0000256" key="2">
    <source>
        <dbReference type="SAM" id="Phobius"/>
    </source>
</evidence>
<dbReference type="GeneID" id="26254725"/>
<dbReference type="AlphaFoldDB" id="W7DZP1"/>
<dbReference type="OrthoDB" id="5389929at2759"/>
<dbReference type="EMBL" id="KI968841">
    <property type="protein sequence ID" value="EUN21596.1"/>
    <property type="molecule type" value="Genomic_DNA"/>
</dbReference>
<keyword evidence="2" id="KW-1133">Transmembrane helix</keyword>
<evidence type="ECO:0000259" key="3">
    <source>
        <dbReference type="Pfam" id="PF24809"/>
    </source>
</evidence>
<feature type="domain" description="DUF7708" evidence="3">
    <location>
        <begin position="14"/>
        <end position="128"/>
    </location>
</feature>
<keyword evidence="2" id="KW-0472">Membrane</keyword>
<evidence type="ECO:0000313" key="4">
    <source>
        <dbReference type="EMBL" id="EUN21596.1"/>
    </source>
</evidence>
<dbReference type="Proteomes" id="UP000054337">
    <property type="component" value="Unassembled WGS sequence"/>
</dbReference>
<evidence type="ECO:0000256" key="1">
    <source>
        <dbReference type="SAM" id="Coils"/>
    </source>
</evidence>
<protein>
    <recommendedName>
        <fullName evidence="3">DUF7708 domain-containing protein</fullName>
    </recommendedName>
</protein>
<reference evidence="4 5" key="1">
    <citation type="journal article" date="2013" name="PLoS Genet.">
        <title>Comparative genome structure, secondary metabolite, and effector coding capacity across Cochliobolus pathogens.</title>
        <authorList>
            <person name="Condon B.J."/>
            <person name="Leng Y."/>
            <person name="Wu D."/>
            <person name="Bushley K.E."/>
            <person name="Ohm R.A."/>
            <person name="Otillar R."/>
            <person name="Martin J."/>
            <person name="Schackwitz W."/>
            <person name="Grimwood J."/>
            <person name="MohdZainudin N."/>
            <person name="Xue C."/>
            <person name="Wang R."/>
            <person name="Manning V.A."/>
            <person name="Dhillon B."/>
            <person name="Tu Z.J."/>
            <person name="Steffenson B.J."/>
            <person name="Salamov A."/>
            <person name="Sun H."/>
            <person name="Lowry S."/>
            <person name="LaButti K."/>
            <person name="Han J."/>
            <person name="Copeland A."/>
            <person name="Lindquist E."/>
            <person name="Barry K."/>
            <person name="Schmutz J."/>
            <person name="Baker S.E."/>
            <person name="Ciuffetti L.M."/>
            <person name="Grigoriev I.V."/>
            <person name="Zhong S."/>
            <person name="Turgeon B.G."/>
        </authorList>
    </citation>
    <scope>NUCLEOTIDE SEQUENCE [LARGE SCALE GENOMIC DNA]</scope>
    <source>
        <strain evidence="4 5">FI3</strain>
    </source>
</reference>
<accession>W7DZP1</accession>
<proteinExistence type="predicted"/>
<keyword evidence="1" id="KW-0175">Coiled coil</keyword>
<dbReference type="RefSeq" id="XP_014551172.1">
    <property type="nucleotide sequence ID" value="XM_014695686.1"/>
</dbReference>
<feature type="transmembrane region" description="Helical" evidence="2">
    <location>
        <begin position="39"/>
        <end position="56"/>
    </location>
</feature>
<dbReference type="HOGENOM" id="CLU_936859_0_0_1"/>
<organism evidence="4 5">
    <name type="scientific">Bipolaris victoriae (strain FI3)</name>
    <name type="common">Victoria blight of oats agent</name>
    <name type="synonym">Cochliobolus victoriae</name>
    <dbReference type="NCBI Taxonomy" id="930091"/>
    <lineage>
        <taxon>Eukaryota</taxon>
        <taxon>Fungi</taxon>
        <taxon>Dikarya</taxon>
        <taxon>Ascomycota</taxon>
        <taxon>Pezizomycotina</taxon>
        <taxon>Dothideomycetes</taxon>
        <taxon>Pleosporomycetidae</taxon>
        <taxon>Pleosporales</taxon>
        <taxon>Pleosporineae</taxon>
        <taxon>Pleosporaceae</taxon>
        <taxon>Bipolaris</taxon>
    </lineage>
</organism>
<sequence length="297" mass="33737">MEKARKLGVGIQSFLCTVGDFLNSYSGIAEIVKSADEQFGGLAYGTVALVVAVAVLKQQREESIERVLEELSHAFPRLNTLQELDPGPQLKQPIVSVFELSIIFYRETITYFTEPRRLLKAMSPSEIKMETVCKLRMTLLEVCKECEIFMLQKLENVASELRRIKLELQEMTIRLEAVSDTTGSIEIRGLDTNVRVQENQWRLRQDAESRAKSKALSELKGQMQLKNVEEQPILDVASSVKQVLTAGLSQRRRKTRGPLQQISKAMLMQDGNFLSWSEEKTLQCSFLLERTMGIAYQ</sequence>
<keyword evidence="2" id="KW-0812">Transmembrane</keyword>